<dbReference type="GeneID" id="59375925"/>
<gene>
    <name evidence="3" type="ORF">PC9H_006107</name>
</gene>
<feature type="region of interest" description="Disordered" evidence="1">
    <location>
        <begin position="356"/>
        <end position="387"/>
    </location>
</feature>
<evidence type="ECO:0000313" key="4">
    <source>
        <dbReference type="Proteomes" id="UP000623687"/>
    </source>
</evidence>
<feature type="transmembrane region" description="Helical" evidence="2">
    <location>
        <begin position="146"/>
        <end position="167"/>
    </location>
</feature>
<proteinExistence type="predicted"/>
<evidence type="ECO:0000256" key="1">
    <source>
        <dbReference type="SAM" id="MobiDB-lite"/>
    </source>
</evidence>
<evidence type="ECO:0000256" key="2">
    <source>
        <dbReference type="SAM" id="Phobius"/>
    </source>
</evidence>
<accession>A0A8H6ZX10</accession>
<dbReference type="Gene3D" id="1.20.1070.10">
    <property type="entry name" value="Rhodopsin 7-helix transmembrane proteins"/>
    <property type="match status" value="1"/>
</dbReference>
<feature type="transmembrane region" description="Helical" evidence="2">
    <location>
        <begin position="194"/>
        <end position="217"/>
    </location>
</feature>
<organism evidence="3 4">
    <name type="scientific">Pleurotus ostreatus</name>
    <name type="common">Oyster mushroom</name>
    <name type="synonym">White-rot fungus</name>
    <dbReference type="NCBI Taxonomy" id="5322"/>
    <lineage>
        <taxon>Eukaryota</taxon>
        <taxon>Fungi</taxon>
        <taxon>Dikarya</taxon>
        <taxon>Basidiomycota</taxon>
        <taxon>Agaricomycotina</taxon>
        <taxon>Agaricomycetes</taxon>
        <taxon>Agaricomycetidae</taxon>
        <taxon>Agaricales</taxon>
        <taxon>Pleurotineae</taxon>
        <taxon>Pleurotaceae</taxon>
        <taxon>Pleurotus</taxon>
    </lineage>
</organism>
<comment type="caution">
    <text evidence="3">The sequence shown here is derived from an EMBL/GenBank/DDBJ whole genome shotgun (WGS) entry which is preliminary data.</text>
</comment>
<feature type="transmembrane region" description="Helical" evidence="2">
    <location>
        <begin position="31"/>
        <end position="54"/>
    </location>
</feature>
<feature type="transmembrane region" description="Helical" evidence="2">
    <location>
        <begin position="303"/>
        <end position="324"/>
    </location>
</feature>
<protein>
    <submittedName>
        <fullName evidence="3">Uncharacterized protein</fullName>
    </submittedName>
</protein>
<keyword evidence="4" id="KW-1185">Reference proteome</keyword>
<dbReference type="VEuPathDB" id="FungiDB:PC9H_006107"/>
<feature type="transmembrane region" description="Helical" evidence="2">
    <location>
        <begin position="229"/>
        <end position="254"/>
    </location>
</feature>
<dbReference type="AlphaFoldDB" id="A0A8H6ZX10"/>
<dbReference type="OrthoDB" id="3046318at2759"/>
<keyword evidence="2" id="KW-1133">Transmembrane helix</keyword>
<dbReference type="RefSeq" id="XP_036631680.1">
    <property type="nucleotide sequence ID" value="XM_036775661.1"/>
</dbReference>
<dbReference type="Proteomes" id="UP000623687">
    <property type="component" value="Unassembled WGS sequence"/>
</dbReference>
<feature type="compositionally biased region" description="Polar residues" evidence="1">
    <location>
        <begin position="357"/>
        <end position="373"/>
    </location>
</feature>
<sequence>MFVAQQWLESRAAPSTSFASLSWKLPMRDKALTRVFMAMQLFGWAGYTVIIWTVFLSRKIHRHPAWIMFCLAWLISCVSYVLLFLAGEMDSDHPNGTLCLVQACLIYAVPVLTASATLALIIHLWFNVRTVVFHIETQHARTRDFLLCLFPYIPALSFFFGVLWYGLENPKDVKPGDSCMYCVVGASFPGKASAIYVALILAAGVGIEAVIATTLYNNWRSYTRNSKDSFALIIRVVLFTAFGFMSIVISLVYLSHSKHGAVPDVFMGLRTSSFSSRRRVAPYRDAHCYLPIRLRWSRMLHGGAVPVFSFFIFGTQLDLIYAWFPCLRPSASGAPFQHHKATASLVAKPLLHGDRPTTVSTFGTPPSMATQNGWRRADGPGPSPAKEASGLRILVAQRIPIPIQPQSPSRVSPVMIIPRKWSGAVGLERERVRPADTCHGHYAHLPSEEGAETFAAKVARGRTI</sequence>
<name>A0A8H6ZX10_PLEOS</name>
<reference evidence="3" key="1">
    <citation type="submission" date="2019-07" db="EMBL/GenBank/DDBJ databases">
        <authorList>
            <person name="Palmer J.M."/>
        </authorList>
    </citation>
    <scope>NUCLEOTIDE SEQUENCE</scope>
    <source>
        <strain evidence="3">PC9</strain>
    </source>
</reference>
<dbReference type="EMBL" id="JACETU010000004">
    <property type="protein sequence ID" value="KAF7430402.1"/>
    <property type="molecule type" value="Genomic_DNA"/>
</dbReference>
<keyword evidence="2" id="KW-0472">Membrane</keyword>
<feature type="transmembrane region" description="Helical" evidence="2">
    <location>
        <begin position="105"/>
        <end position="126"/>
    </location>
</feature>
<evidence type="ECO:0000313" key="3">
    <source>
        <dbReference type="EMBL" id="KAF7430402.1"/>
    </source>
</evidence>
<feature type="transmembrane region" description="Helical" evidence="2">
    <location>
        <begin position="66"/>
        <end position="85"/>
    </location>
</feature>
<keyword evidence="2" id="KW-0812">Transmembrane</keyword>